<dbReference type="EMBL" id="CAFAZW010000002">
    <property type="protein sequence ID" value="CAB4839736.1"/>
    <property type="molecule type" value="Genomic_DNA"/>
</dbReference>
<dbReference type="HAMAP" id="MF_00182">
    <property type="entry name" value="Formyl_trans"/>
    <property type="match status" value="1"/>
</dbReference>
<evidence type="ECO:0000256" key="1">
    <source>
        <dbReference type="ARBA" id="ARBA00010699"/>
    </source>
</evidence>
<dbReference type="EMBL" id="CAEZYT010000009">
    <property type="protein sequence ID" value="CAB4730560.1"/>
    <property type="molecule type" value="Genomic_DNA"/>
</dbReference>
<dbReference type="InterPro" id="IPR002376">
    <property type="entry name" value="Formyl_transf_N"/>
</dbReference>
<dbReference type="EMBL" id="CAFBQY010000004">
    <property type="protein sequence ID" value="CAB5071146.1"/>
    <property type="molecule type" value="Genomic_DNA"/>
</dbReference>
<dbReference type="EMBL" id="CAFBOO010000006">
    <property type="protein sequence ID" value="CAB4987313.1"/>
    <property type="molecule type" value="Genomic_DNA"/>
</dbReference>
<evidence type="ECO:0000313" key="8">
    <source>
        <dbReference type="EMBL" id="CAB4730560.1"/>
    </source>
</evidence>
<dbReference type="InterPro" id="IPR011034">
    <property type="entry name" value="Formyl_transferase-like_C_sf"/>
</dbReference>
<protein>
    <recommendedName>
        <fullName evidence="2">methionyl-tRNA formyltransferase</fullName>
        <ecNumber evidence="2">2.1.2.9</ecNumber>
    </recommendedName>
</protein>
<evidence type="ECO:0000259" key="6">
    <source>
        <dbReference type="Pfam" id="PF02911"/>
    </source>
</evidence>
<dbReference type="NCBIfam" id="TIGR00460">
    <property type="entry name" value="fmt"/>
    <property type="match status" value="1"/>
</dbReference>
<dbReference type="InterPro" id="IPR005793">
    <property type="entry name" value="Formyl_trans_C"/>
</dbReference>
<dbReference type="InterPro" id="IPR044135">
    <property type="entry name" value="Met-tRNA-FMT_C"/>
</dbReference>
<proteinExistence type="inferred from homology"/>
<evidence type="ECO:0000313" key="14">
    <source>
        <dbReference type="EMBL" id="CAB5071146.1"/>
    </source>
</evidence>
<accession>A0A6J6Y6P9</accession>
<dbReference type="GO" id="GO:0005829">
    <property type="term" value="C:cytosol"/>
    <property type="evidence" value="ECO:0007669"/>
    <property type="project" value="TreeGrafter"/>
</dbReference>
<evidence type="ECO:0000313" key="12">
    <source>
        <dbReference type="EMBL" id="CAB4987313.1"/>
    </source>
</evidence>
<evidence type="ECO:0000256" key="3">
    <source>
        <dbReference type="ARBA" id="ARBA00022679"/>
    </source>
</evidence>
<feature type="domain" description="Formyl transferase C-terminal" evidence="6">
    <location>
        <begin position="198"/>
        <end position="292"/>
    </location>
</feature>
<dbReference type="SUPFAM" id="SSF53328">
    <property type="entry name" value="Formyltransferase"/>
    <property type="match status" value="1"/>
</dbReference>
<evidence type="ECO:0000256" key="4">
    <source>
        <dbReference type="ARBA" id="ARBA00022917"/>
    </source>
</evidence>
<dbReference type="CDD" id="cd08704">
    <property type="entry name" value="Met_tRNA_FMT_C"/>
    <property type="match status" value="1"/>
</dbReference>
<dbReference type="CDD" id="cd08646">
    <property type="entry name" value="FMT_core_Met-tRNA-FMT_N"/>
    <property type="match status" value="1"/>
</dbReference>
<dbReference type="InterPro" id="IPR041711">
    <property type="entry name" value="Met-tRNA-FMT_N"/>
</dbReference>
<evidence type="ECO:0000313" key="13">
    <source>
        <dbReference type="EMBL" id="CAB5014988.1"/>
    </source>
</evidence>
<dbReference type="PANTHER" id="PTHR11138:SF5">
    <property type="entry name" value="METHIONYL-TRNA FORMYLTRANSFERASE, MITOCHONDRIAL"/>
    <property type="match status" value="1"/>
</dbReference>
<evidence type="ECO:0000256" key="2">
    <source>
        <dbReference type="ARBA" id="ARBA00012261"/>
    </source>
</evidence>
<dbReference type="EMBL" id="CAFBPO010000004">
    <property type="protein sequence ID" value="CAB5014988.1"/>
    <property type="molecule type" value="Genomic_DNA"/>
</dbReference>
<dbReference type="Pfam" id="PF02911">
    <property type="entry name" value="Formyl_trans_C"/>
    <property type="match status" value="1"/>
</dbReference>
<dbReference type="InterPro" id="IPR036477">
    <property type="entry name" value="Formyl_transf_N_sf"/>
</dbReference>
<dbReference type="SUPFAM" id="SSF50486">
    <property type="entry name" value="FMT C-terminal domain-like"/>
    <property type="match status" value="1"/>
</dbReference>
<feature type="domain" description="Formyl transferase N-terminal" evidence="5">
    <location>
        <begin position="3"/>
        <end position="175"/>
    </location>
</feature>
<keyword evidence="4" id="KW-0648">Protein biosynthesis</keyword>
<dbReference type="Gene3D" id="3.40.50.12230">
    <property type="match status" value="1"/>
</dbReference>
<dbReference type="Pfam" id="PF00551">
    <property type="entry name" value="Formyl_trans_N"/>
    <property type="match status" value="1"/>
</dbReference>
<gene>
    <name evidence="7" type="ORF">UFOPK2340_00338</name>
    <name evidence="8" type="ORF">UFOPK2772_00294</name>
    <name evidence="9" type="ORF">UFOPK3027_00813</name>
    <name evidence="10" type="ORF">UFOPK3256_00184</name>
    <name evidence="11" type="ORF">UFOPK3827_00882</name>
    <name evidence="12" type="ORF">UFOPK3982_00862</name>
    <name evidence="13" type="ORF">UFOPK4120_00474</name>
    <name evidence="14" type="ORF">UFOPK4404_00485</name>
</gene>
<dbReference type="EMBL" id="CAEZXC010000012">
    <property type="protein sequence ID" value="CAB4669549.1"/>
    <property type="molecule type" value="Genomic_DNA"/>
</dbReference>
<dbReference type="EMBL" id="CAFAAN010000006">
    <property type="protein sequence ID" value="CAB4803674.1"/>
    <property type="molecule type" value="Genomic_DNA"/>
</dbReference>
<evidence type="ECO:0000313" key="10">
    <source>
        <dbReference type="EMBL" id="CAB4839736.1"/>
    </source>
</evidence>
<comment type="similarity">
    <text evidence="1">Belongs to the Fmt family.</text>
</comment>
<dbReference type="PANTHER" id="PTHR11138">
    <property type="entry name" value="METHIONYL-TRNA FORMYLTRANSFERASE"/>
    <property type="match status" value="1"/>
</dbReference>
<evidence type="ECO:0000313" key="11">
    <source>
        <dbReference type="EMBL" id="CAB4955980.1"/>
    </source>
</evidence>
<keyword evidence="3" id="KW-0808">Transferase</keyword>
<evidence type="ECO:0000313" key="9">
    <source>
        <dbReference type="EMBL" id="CAB4803674.1"/>
    </source>
</evidence>
<dbReference type="EC" id="2.1.2.9" evidence="2"/>
<dbReference type="InterPro" id="IPR005794">
    <property type="entry name" value="Fmt"/>
</dbReference>
<dbReference type="AlphaFoldDB" id="A0A6J6Y6P9"/>
<name>A0A6J6Y6P9_9ZZZZ</name>
<sequence>MRICIAATPSVAVPTLDALLASGHQIVSVITRPDAPAGRGRNLKSSAVSDWASLNKVQLHKPESSDEISLLVAQCDLVVTIGFGVLLPETVLDIPKFGFINLHFSLLPRWRGAAPVQRALEAGDSTTGVTVFKLDAGMDTGPIYTSLPFDISPTTNTADLLENLASLGVQAVLDAISLIESGQSPKVQSSEEATRAYKLTSEEAQIDWSQGSLAIVNKVRAFYPNPGAWSIFRGIKIKIDAAIVNESILKPGEIALQDKAVLVGTGGGAIELLMIKPAGKSAMSAAAWANGQHLLSHEKFEQFNG</sequence>
<dbReference type="GO" id="GO:0004479">
    <property type="term" value="F:methionyl-tRNA formyltransferase activity"/>
    <property type="evidence" value="ECO:0007669"/>
    <property type="project" value="UniProtKB-EC"/>
</dbReference>
<evidence type="ECO:0000313" key="7">
    <source>
        <dbReference type="EMBL" id="CAB4669549.1"/>
    </source>
</evidence>
<organism evidence="9">
    <name type="scientific">freshwater metagenome</name>
    <dbReference type="NCBI Taxonomy" id="449393"/>
    <lineage>
        <taxon>unclassified sequences</taxon>
        <taxon>metagenomes</taxon>
        <taxon>ecological metagenomes</taxon>
    </lineage>
</organism>
<dbReference type="EMBL" id="CAFBNM010000007">
    <property type="protein sequence ID" value="CAB4955980.1"/>
    <property type="molecule type" value="Genomic_DNA"/>
</dbReference>
<reference evidence="9" key="1">
    <citation type="submission" date="2020-05" db="EMBL/GenBank/DDBJ databases">
        <authorList>
            <person name="Chiriac C."/>
            <person name="Salcher M."/>
            <person name="Ghai R."/>
            <person name="Kavagutti S V."/>
        </authorList>
    </citation>
    <scope>NUCLEOTIDE SEQUENCE</scope>
</reference>
<evidence type="ECO:0000259" key="5">
    <source>
        <dbReference type="Pfam" id="PF00551"/>
    </source>
</evidence>